<comment type="caution">
    <text evidence="1">The sequence shown here is derived from an EMBL/GenBank/DDBJ whole genome shotgun (WGS) entry which is preliminary data.</text>
</comment>
<accession>A0A8J2KH68</accession>
<evidence type="ECO:0000313" key="1">
    <source>
        <dbReference type="EMBL" id="CAG7786675.1"/>
    </source>
</evidence>
<dbReference type="AlphaFoldDB" id="A0A8J2KH68"/>
<protein>
    <submittedName>
        <fullName evidence="1">Uncharacterized protein</fullName>
    </submittedName>
</protein>
<name>A0A8J2KH68_9HEXA</name>
<dbReference type="EMBL" id="CAJVCH010322814">
    <property type="protein sequence ID" value="CAG7786675.1"/>
    <property type="molecule type" value="Genomic_DNA"/>
</dbReference>
<sequence length="36" mass="3774">MAFNAEILLTDSNVDLVHPAILGMGKPANAFGHVLP</sequence>
<proteinExistence type="predicted"/>
<dbReference type="Proteomes" id="UP000708208">
    <property type="component" value="Unassembled WGS sequence"/>
</dbReference>
<feature type="non-terminal residue" evidence="1">
    <location>
        <position position="36"/>
    </location>
</feature>
<organism evidence="1 2">
    <name type="scientific">Allacma fusca</name>
    <dbReference type="NCBI Taxonomy" id="39272"/>
    <lineage>
        <taxon>Eukaryota</taxon>
        <taxon>Metazoa</taxon>
        <taxon>Ecdysozoa</taxon>
        <taxon>Arthropoda</taxon>
        <taxon>Hexapoda</taxon>
        <taxon>Collembola</taxon>
        <taxon>Symphypleona</taxon>
        <taxon>Sminthuridae</taxon>
        <taxon>Allacma</taxon>
    </lineage>
</organism>
<evidence type="ECO:0000313" key="2">
    <source>
        <dbReference type="Proteomes" id="UP000708208"/>
    </source>
</evidence>
<dbReference type="OrthoDB" id="14563at2759"/>
<keyword evidence="2" id="KW-1185">Reference proteome</keyword>
<reference evidence="1" key="1">
    <citation type="submission" date="2021-06" db="EMBL/GenBank/DDBJ databases">
        <authorList>
            <person name="Hodson N. C."/>
            <person name="Mongue J. A."/>
            <person name="Jaron S. K."/>
        </authorList>
    </citation>
    <scope>NUCLEOTIDE SEQUENCE</scope>
</reference>
<gene>
    <name evidence="1" type="ORF">AFUS01_LOCUS25234</name>
</gene>